<gene>
    <name evidence="1" type="ORF">F7725_029177</name>
</gene>
<dbReference type="EMBL" id="JAAKFY010000024">
    <property type="protein sequence ID" value="KAF3836619.1"/>
    <property type="molecule type" value="Genomic_DNA"/>
</dbReference>
<dbReference type="OrthoDB" id="8958079at2759"/>
<reference evidence="1 2" key="1">
    <citation type="submission" date="2020-03" db="EMBL/GenBank/DDBJ databases">
        <title>Dissostichus mawsoni Genome sequencing and assembly.</title>
        <authorList>
            <person name="Park H."/>
        </authorList>
    </citation>
    <scope>NUCLEOTIDE SEQUENCE [LARGE SCALE GENOMIC DNA]</scope>
    <source>
        <strain evidence="1">DM0001</strain>
        <tissue evidence="1">Muscle</tissue>
    </source>
</reference>
<name>A0A7J5XJ58_DISMA</name>
<organism evidence="1 2">
    <name type="scientific">Dissostichus mawsoni</name>
    <name type="common">Antarctic cod</name>
    <dbReference type="NCBI Taxonomy" id="36200"/>
    <lineage>
        <taxon>Eukaryota</taxon>
        <taxon>Metazoa</taxon>
        <taxon>Chordata</taxon>
        <taxon>Craniata</taxon>
        <taxon>Vertebrata</taxon>
        <taxon>Euteleostomi</taxon>
        <taxon>Actinopterygii</taxon>
        <taxon>Neopterygii</taxon>
        <taxon>Teleostei</taxon>
        <taxon>Neoteleostei</taxon>
        <taxon>Acanthomorphata</taxon>
        <taxon>Eupercaria</taxon>
        <taxon>Perciformes</taxon>
        <taxon>Notothenioidei</taxon>
        <taxon>Nototheniidae</taxon>
        <taxon>Dissostichus</taxon>
    </lineage>
</organism>
<dbReference type="Proteomes" id="UP000518266">
    <property type="component" value="Unassembled WGS sequence"/>
</dbReference>
<sequence>MVLKKGNGMSAYQREVMSAWAEFLKVVRYECVNVQQVWEQPLFLNPRITHEQCSLFNLPIWRRVPGFMRAQVIVDEVREIDEMMRLGTAESLLEKIKVGMPSG</sequence>
<protein>
    <submittedName>
        <fullName evidence="1">Uncharacterized protein</fullName>
    </submittedName>
</protein>
<comment type="caution">
    <text evidence="1">The sequence shown here is derived from an EMBL/GenBank/DDBJ whole genome shotgun (WGS) entry which is preliminary data.</text>
</comment>
<keyword evidence="2" id="KW-1185">Reference proteome</keyword>
<dbReference type="AlphaFoldDB" id="A0A7J5XJ58"/>
<accession>A0A7J5XJ58</accession>
<evidence type="ECO:0000313" key="1">
    <source>
        <dbReference type="EMBL" id="KAF3836619.1"/>
    </source>
</evidence>
<evidence type="ECO:0000313" key="2">
    <source>
        <dbReference type="Proteomes" id="UP000518266"/>
    </source>
</evidence>
<proteinExistence type="predicted"/>